<proteinExistence type="predicted"/>
<keyword evidence="3" id="KW-1185">Reference proteome</keyword>
<name>A0ABU1SDI1_9MICO</name>
<dbReference type="EMBL" id="JAVDUM010000009">
    <property type="protein sequence ID" value="MDR6867670.1"/>
    <property type="molecule type" value="Genomic_DNA"/>
</dbReference>
<gene>
    <name evidence="2" type="ORF">J2Y69_002274</name>
</gene>
<reference evidence="2 3" key="1">
    <citation type="submission" date="2023-07" db="EMBL/GenBank/DDBJ databases">
        <title>Sorghum-associated microbial communities from plants grown in Nebraska, USA.</title>
        <authorList>
            <person name="Schachtman D."/>
        </authorList>
    </citation>
    <scope>NUCLEOTIDE SEQUENCE [LARGE SCALE GENOMIC DNA]</scope>
    <source>
        <strain evidence="2 3">2980</strain>
    </source>
</reference>
<dbReference type="Proteomes" id="UP001259347">
    <property type="component" value="Unassembled WGS sequence"/>
</dbReference>
<dbReference type="Pfam" id="PF12728">
    <property type="entry name" value="HTH_17"/>
    <property type="match status" value="1"/>
</dbReference>
<evidence type="ECO:0000313" key="3">
    <source>
        <dbReference type="Proteomes" id="UP001259347"/>
    </source>
</evidence>
<protein>
    <recommendedName>
        <fullName evidence="1">Helix-turn-helix domain-containing protein</fullName>
    </recommendedName>
</protein>
<feature type="domain" description="Helix-turn-helix" evidence="1">
    <location>
        <begin position="9"/>
        <end position="55"/>
    </location>
</feature>
<sequence>MSLLRAPEWLTTSGAVAYLGKSHRTIRRWLADPSLSIRTKGTGASKRIHRDDLDRVNDAKDAYRNNPTFTRS</sequence>
<evidence type="ECO:0000313" key="2">
    <source>
        <dbReference type="EMBL" id="MDR6867670.1"/>
    </source>
</evidence>
<accession>A0ABU1SDI1</accession>
<dbReference type="InterPro" id="IPR041657">
    <property type="entry name" value="HTH_17"/>
</dbReference>
<organism evidence="2 3">
    <name type="scientific">Microbacterium resistens</name>
    <dbReference type="NCBI Taxonomy" id="156977"/>
    <lineage>
        <taxon>Bacteria</taxon>
        <taxon>Bacillati</taxon>
        <taxon>Actinomycetota</taxon>
        <taxon>Actinomycetes</taxon>
        <taxon>Micrococcales</taxon>
        <taxon>Microbacteriaceae</taxon>
        <taxon>Microbacterium</taxon>
    </lineage>
</organism>
<evidence type="ECO:0000259" key="1">
    <source>
        <dbReference type="Pfam" id="PF12728"/>
    </source>
</evidence>
<comment type="caution">
    <text evidence="2">The sequence shown here is derived from an EMBL/GenBank/DDBJ whole genome shotgun (WGS) entry which is preliminary data.</text>
</comment>